<reference evidence="1 2" key="2">
    <citation type="journal article" date="2017" name="Int. J. Syst. Evol. Microbiol.">
        <title>Gordonia phthalatica sp. nov., a di-n-butyl phthalate-degrading bacterium isolated from activated sludge.</title>
        <authorList>
            <person name="Jin D."/>
            <person name="Kong X."/>
            <person name="Jia M."/>
            <person name="Yu X."/>
            <person name="Wang X."/>
            <person name="Zhuang X."/>
            <person name="Deng Y."/>
            <person name="Bai Z."/>
        </authorList>
    </citation>
    <scope>NUCLEOTIDE SEQUENCE [LARGE SCALE GENOMIC DNA]</scope>
    <source>
        <strain evidence="1 2">QH-11</strain>
    </source>
</reference>
<dbReference type="PATRIC" id="fig|1136941.3.peg.1875"/>
<evidence type="ECO:0000313" key="1">
    <source>
        <dbReference type="EMBL" id="ALG84639.1"/>
    </source>
</evidence>
<reference evidence="2" key="1">
    <citation type="submission" date="2015-06" db="EMBL/GenBank/DDBJ databases">
        <title>Complete genome sequence and metabolic analysis of phthalate degradation pathway in Gordonia sp. QH-11.</title>
        <authorList>
            <person name="Jin D."/>
            <person name="Kong X."/>
            <person name="Bai Z."/>
        </authorList>
    </citation>
    <scope>NUCLEOTIDE SEQUENCE [LARGE SCALE GENOMIC DNA]</scope>
    <source>
        <strain evidence="2">QH-11</strain>
    </source>
</reference>
<accession>A0A0N7FUK8</accession>
<name>A0A0N7FUK8_9ACTN</name>
<dbReference type="Proteomes" id="UP000063789">
    <property type="component" value="Chromosome"/>
</dbReference>
<dbReference type="PROSITE" id="PS51257">
    <property type="entry name" value="PROKAR_LIPOPROTEIN"/>
    <property type="match status" value="1"/>
</dbReference>
<dbReference type="EMBL" id="CP011853">
    <property type="protein sequence ID" value="ALG84639.1"/>
    <property type="molecule type" value="Genomic_DNA"/>
</dbReference>
<organism evidence="1 2">
    <name type="scientific">Gordonia phthalatica</name>
    <dbReference type="NCBI Taxonomy" id="1136941"/>
    <lineage>
        <taxon>Bacteria</taxon>
        <taxon>Bacillati</taxon>
        <taxon>Actinomycetota</taxon>
        <taxon>Actinomycetes</taxon>
        <taxon>Mycobacteriales</taxon>
        <taxon>Gordoniaceae</taxon>
        <taxon>Gordonia</taxon>
    </lineage>
</organism>
<evidence type="ECO:0000313" key="2">
    <source>
        <dbReference type="Proteomes" id="UP000063789"/>
    </source>
</evidence>
<gene>
    <name evidence="1" type="ORF">ACH46_09195</name>
</gene>
<proteinExistence type="predicted"/>
<sequence>MKSVVTVAAMLTAVTACSVSGDPVRTPDLSARIVPSDAFPYGPGLPVQDPGIVSDITFRPVRQNNRPDDCTPVAVDAATAQVRVGPGGPAGGSLTVLVVRAADSFDDFVAQATRCEKFALGGTVGTTVVTAVGDDAPDGALRLERQIIMGPQTAESTPPTSSITEYVAQRGDIRVYVQNRRRGTEALSDAELAATRTLFVTARKAAFRA</sequence>
<evidence type="ECO:0008006" key="3">
    <source>
        <dbReference type="Google" id="ProtNLM"/>
    </source>
</evidence>
<protein>
    <recommendedName>
        <fullName evidence="3">DUF5642 domain-containing protein</fullName>
    </recommendedName>
</protein>
<keyword evidence="2" id="KW-1185">Reference proteome</keyword>
<dbReference type="KEGG" id="goq:ACH46_09195"/>
<dbReference type="AlphaFoldDB" id="A0A0N7FUK8"/>
<dbReference type="STRING" id="1136941.ACH46_09195"/>